<keyword evidence="4" id="KW-0410">Iron transport</keyword>
<keyword evidence="9" id="KW-1185">Reference proteome</keyword>
<dbReference type="PANTHER" id="PTHR30532:SF1">
    <property type="entry name" value="IRON(3+)-HYDROXAMATE-BINDING PROTEIN FHUD"/>
    <property type="match status" value="1"/>
</dbReference>
<comment type="subcellular location">
    <subcellularLocation>
        <location evidence="1">Cell envelope</location>
    </subcellularLocation>
</comment>
<reference evidence="8" key="1">
    <citation type="journal article" date="2014" name="Int. J. Syst. Evol. Microbiol.">
        <title>Complete genome sequence of Corynebacterium casei LMG S-19264T (=DSM 44701T), isolated from a smear-ripened cheese.</title>
        <authorList>
            <consortium name="US DOE Joint Genome Institute (JGI-PGF)"/>
            <person name="Walter F."/>
            <person name="Albersmeier A."/>
            <person name="Kalinowski J."/>
            <person name="Ruckert C."/>
        </authorList>
    </citation>
    <scope>NUCLEOTIDE SEQUENCE</scope>
    <source>
        <strain evidence="8">VKM B-2789</strain>
    </source>
</reference>
<keyword evidence="5 6" id="KW-0732">Signal</keyword>
<dbReference type="Pfam" id="PF01497">
    <property type="entry name" value="Peripla_BP_2"/>
    <property type="match status" value="1"/>
</dbReference>
<keyword evidence="4" id="KW-0406">Ion transport</keyword>
<comment type="similarity">
    <text evidence="2">Belongs to the bacterial solute-binding protein 8 family.</text>
</comment>
<dbReference type="GO" id="GO:1901678">
    <property type="term" value="P:iron coordination entity transport"/>
    <property type="evidence" value="ECO:0007669"/>
    <property type="project" value="UniProtKB-ARBA"/>
</dbReference>
<dbReference type="CDD" id="cd01146">
    <property type="entry name" value="FhuD"/>
    <property type="match status" value="1"/>
</dbReference>
<protein>
    <submittedName>
        <fullName evidence="8">ABC transporter substrate-binding protein</fullName>
    </submittedName>
</protein>
<feature type="domain" description="Fe/B12 periplasmic-binding" evidence="7">
    <location>
        <begin position="46"/>
        <end position="311"/>
    </location>
</feature>
<feature type="signal peptide" evidence="6">
    <location>
        <begin position="1"/>
        <end position="26"/>
    </location>
</feature>
<dbReference type="Proteomes" id="UP001143330">
    <property type="component" value="Unassembled WGS sequence"/>
</dbReference>
<evidence type="ECO:0000256" key="6">
    <source>
        <dbReference type="SAM" id="SignalP"/>
    </source>
</evidence>
<evidence type="ECO:0000256" key="5">
    <source>
        <dbReference type="ARBA" id="ARBA00022729"/>
    </source>
</evidence>
<evidence type="ECO:0000256" key="2">
    <source>
        <dbReference type="ARBA" id="ARBA00008814"/>
    </source>
</evidence>
<dbReference type="EMBL" id="BSFM01000017">
    <property type="protein sequence ID" value="GLK85599.1"/>
    <property type="molecule type" value="Genomic_DNA"/>
</dbReference>
<proteinExistence type="inferred from homology"/>
<name>A0A9W6NBJ6_9HYPH</name>
<dbReference type="Gene3D" id="3.40.50.1980">
    <property type="entry name" value="Nitrogenase molybdenum iron protein domain"/>
    <property type="match status" value="2"/>
</dbReference>
<keyword evidence="4" id="KW-0408">Iron</keyword>
<reference evidence="8" key="2">
    <citation type="submission" date="2023-01" db="EMBL/GenBank/DDBJ databases">
        <authorList>
            <person name="Sun Q."/>
            <person name="Evtushenko L."/>
        </authorList>
    </citation>
    <scope>NUCLEOTIDE SEQUENCE</scope>
    <source>
        <strain evidence="8">VKM B-2789</strain>
    </source>
</reference>
<evidence type="ECO:0000313" key="8">
    <source>
        <dbReference type="EMBL" id="GLK85599.1"/>
    </source>
</evidence>
<evidence type="ECO:0000256" key="4">
    <source>
        <dbReference type="ARBA" id="ARBA00022496"/>
    </source>
</evidence>
<dbReference type="PANTHER" id="PTHR30532">
    <property type="entry name" value="IRON III DICITRATE-BINDING PERIPLASMIC PROTEIN"/>
    <property type="match status" value="1"/>
</dbReference>
<evidence type="ECO:0000313" key="9">
    <source>
        <dbReference type="Proteomes" id="UP001143330"/>
    </source>
</evidence>
<comment type="caution">
    <text evidence="8">The sequence shown here is derived from an EMBL/GenBank/DDBJ whole genome shotgun (WGS) entry which is preliminary data.</text>
</comment>
<dbReference type="InterPro" id="IPR002491">
    <property type="entry name" value="ABC_transptr_periplasmic_BD"/>
</dbReference>
<evidence type="ECO:0000256" key="1">
    <source>
        <dbReference type="ARBA" id="ARBA00004196"/>
    </source>
</evidence>
<gene>
    <name evidence="8" type="ORF">GCM10017653_36690</name>
</gene>
<feature type="chain" id="PRO_5040970120" evidence="6">
    <location>
        <begin position="27"/>
        <end position="311"/>
    </location>
</feature>
<sequence>MARLAAMAWTLALFPVLALATVPAQAACQGRLVEAADILHAPVCVPQVPARIVVLDPAFSLGMGLELDLPLVGAPLAVMSDKALREEALRRGVTDLGSFLEPSVERIVALKPDLIIGGAMADAAWPMLSQLAPTVLIGADSWKEYLARMAQATGRDEKAKQLLAAYEARVAALRPRLPARTVSVVRITPWEFQVYLDSPRAYGPFAVLRDLGVRRSDYETASGSETLKRADWEALAGLDGSVLLYIVGGVNNSATSGRHEEVLANPLWQMLPAVAAGRVHRLDPAIWMEFSGVGSANRVLDDVERFLIVAP</sequence>
<accession>A0A9W6NBJ6</accession>
<evidence type="ECO:0000256" key="3">
    <source>
        <dbReference type="ARBA" id="ARBA00022448"/>
    </source>
</evidence>
<keyword evidence="3" id="KW-0813">Transport</keyword>
<dbReference type="InterPro" id="IPR051313">
    <property type="entry name" value="Bact_iron-sidero_bind"/>
</dbReference>
<dbReference type="GO" id="GO:0030288">
    <property type="term" value="C:outer membrane-bounded periplasmic space"/>
    <property type="evidence" value="ECO:0007669"/>
    <property type="project" value="TreeGrafter"/>
</dbReference>
<dbReference type="AlphaFoldDB" id="A0A9W6NBJ6"/>
<dbReference type="PROSITE" id="PS50983">
    <property type="entry name" value="FE_B12_PBP"/>
    <property type="match status" value="1"/>
</dbReference>
<dbReference type="SUPFAM" id="SSF53807">
    <property type="entry name" value="Helical backbone' metal receptor"/>
    <property type="match status" value="1"/>
</dbReference>
<organism evidence="8 9">
    <name type="scientific">Ancylobacter defluvii</name>
    <dbReference type="NCBI Taxonomy" id="1282440"/>
    <lineage>
        <taxon>Bacteria</taxon>
        <taxon>Pseudomonadati</taxon>
        <taxon>Pseudomonadota</taxon>
        <taxon>Alphaproteobacteria</taxon>
        <taxon>Hyphomicrobiales</taxon>
        <taxon>Xanthobacteraceae</taxon>
        <taxon>Ancylobacter</taxon>
    </lineage>
</organism>
<evidence type="ECO:0000259" key="7">
    <source>
        <dbReference type="PROSITE" id="PS50983"/>
    </source>
</evidence>